<evidence type="ECO:0000313" key="3">
    <source>
        <dbReference type="EMBL" id="PNR52198.1"/>
    </source>
</evidence>
<dbReference type="EnsemblPlants" id="Pp3c6_6031V3.3">
    <property type="protein sequence ID" value="Pp3c6_6031V3.3"/>
    <property type="gene ID" value="Pp3c6_6031"/>
</dbReference>
<organism evidence="3">
    <name type="scientific">Physcomitrium patens</name>
    <name type="common">Spreading-leaved earth moss</name>
    <name type="synonym">Physcomitrella patens</name>
    <dbReference type="NCBI Taxonomy" id="3218"/>
    <lineage>
        <taxon>Eukaryota</taxon>
        <taxon>Viridiplantae</taxon>
        <taxon>Streptophyta</taxon>
        <taxon>Embryophyta</taxon>
        <taxon>Bryophyta</taxon>
        <taxon>Bryophytina</taxon>
        <taxon>Bryopsida</taxon>
        <taxon>Funariidae</taxon>
        <taxon>Funariales</taxon>
        <taxon>Funariaceae</taxon>
        <taxon>Physcomitrium</taxon>
    </lineage>
</organism>
<dbReference type="OMA" id="IPLKWEH"/>
<reference evidence="3 5" key="1">
    <citation type="journal article" date="2008" name="Science">
        <title>The Physcomitrella genome reveals evolutionary insights into the conquest of land by plants.</title>
        <authorList>
            <person name="Rensing S."/>
            <person name="Lang D."/>
            <person name="Zimmer A."/>
            <person name="Terry A."/>
            <person name="Salamov A."/>
            <person name="Shapiro H."/>
            <person name="Nishiyama T."/>
            <person name="Perroud P.-F."/>
            <person name="Lindquist E."/>
            <person name="Kamisugi Y."/>
            <person name="Tanahashi T."/>
            <person name="Sakakibara K."/>
            <person name="Fujita T."/>
            <person name="Oishi K."/>
            <person name="Shin-I T."/>
            <person name="Kuroki Y."/>
            <person name="Toyoda A."/>
            <person name="Suzuki Y."/>
            <person name="Hashimoto A."/>
            <person name="Yamaguchi K."/>
            <person name="Sugano A."/>
            <person name="Kohara Y."/>
            <person name="Fujiyama A."/>
            <person name="Anterola A."/>
            <person name="Aoki S."/>
            <person name="Ashton N."/>
            <person name="Barbazuk W.B."/>
            <person name="Barker E."/>
            <person name="Bennetzen J."/>
            <person name="Bezanilla M."/>
            <person name="Blankenship R."/>
            <person name="Cho S.H."/>
            <person name="Dutcher S."/>
            <person name="Estelle M."/>
            <person name="Fawcett J.A."/>
            <person name="Gundlach H."/>
            <person name="Hanada K."/>
            <person name="Heyl A."/>
            <person name="Hicks K.A."/>
            <person name="Hugh J."/>
            <person name="Lohr M."/>
            <person name="Mayer K."/>
            <person name="Melkozernov A."/>
            <person name="Murata T."/>
            <person name="Nelson D."/>
            <person name="Pils B."/>
            <person name="Prigge M."/>
            <person name="Reiss B."/>
            <person name="Renner T."/>
            <person name="Rombauts S."/>
            <person name="Rushton P."/>
            <person name="Sanderfoot A."/>
            <person name="Schween G."/>
            <person name="Shiu S.-H."/>
            <person name="Stueber K."/>
            <person name="Theodoulou F.L."/>
            <person name="Tu H."/>
            <person name="Van de Peer Y."/>
            <person name="Verrier P.J."/>
            <person name="Waters E."/>
            <person name="Wood A."/>
            <person name="Yang L."/>
            <person name="Cove D."/>
            <person name="Cuming A."/>
            <person name="Hasebe M."/>
            <person name="Lucas S."/>
            <person name="Mishler D.B."/>
            <person name="Reski R."/>
            <person name="Grigoriev I."/>
            <person name="Quatrano R.S."/>
            <person name="Boore J.L."/>
        </authorList>
    </citation>
    <scope>NUCLEOTIDE SEQUENCE [LARGE SCALE GENOMIC DNA]</scope>
    <source>
        <strain evidence="4 5">cv. Gransden 2004</strain>
    </source>
</reference>
<dbReference type="SUPFAM" id="SSF89550">
    <property type="entry name" value="PHP domain-like"/>
    <property type="match status" value="1"/>
</dbReference>
<gene>
    <name evidence="4" type="primary">LOC112283169</name>
    <name evidence="3" type="ORF">PHYPA_008572</name>
</gene>
<dbReference type="KEGG" id="ppp:112283169"/>
<dbReference type="CDD" id="cd07438">
    <property type="entry name" value="PHP_HisPPase_AMP"/>
    <property type="match status" value="1"/>
</dbReference>
<reference evidence="4" key="3">
    <citation type="submission" date="2020-12" db="UniProtKB">
        <authorList>
            <consortium name="EnsemblPlants"/>
        </authorList>
    </citation>
    <scope>IDENTIFICATION</scope>
</reference>
<dbReference type="InterPro" id="IPR003141">
    <property type="entry name" value="Pol/His_phosphatase_N"/>
</dbReference>
<dbReference type="InterPro" id="IPR004013">
    <property type="entry name" value="PHP_dom"/>
</dbReference>
<dbReference type="RefSeq" id="XP_024377328.1">
    <property type="nucleotide sequence ID" value="XM_024521560.2"/>
</dbReference>
<dbReference type="Gramene" id="Pp3c6_6030V3.1">
    <property type="protein sequence ID" value="Pp3c6_6030V3.1"/>
    <property type="gene ID" value="Pp3c6_6030"/>
</dbReference>
<dbReference type="EnsemblPlants" id="Pp3c6_6030V3.1">
    <property type="protein sequence ID" value="Pp3c6_6030V3.1"/>
    <property type="gene ID" value="Pp3c6_6030"/>
</dbReference>
<dbReference type="EMBL" id="ABEU02000006">
    <property type="protein sequence ID" value="PNR52198.1"/>
    <property type="molecule type" value="Genomic_DNA"/>
</dbReference>
<feature type="region of interest" description="Disordered" evidence="1">
    <location>
        <begin position="1"/>
        <end position="25"/>
    </location>
</feature>
<dbReference type="Proteomes" id="UP000006727">
    <property type="component" value="Chromosome 6"/>
</dbReference>
<evidence type="ECO:0000313" key="5">
    <source>
        <dbReference type="Proteomes" id="UP000006727"/>
    </source>
</evidence>
<proteinExistence type="predicted"/>
<dbReference type="PANTHER" id="PTHR42924:SF3">
    <property type="entry name" value="POLYMERASE_HISTIDINOL PHOSPHATASE N-TERMINAL DOMAIN-CONTAINING PROTEIN"/>
    <property type="match status" value="1"/>
</dbReference>
<reference evidence="3 5" key="2">
    <citation type="journal article" date="2018" name="Plant J.">
        <title>The Physcomitrella patens chromosome-scale assembly reveals moss genome structure and evolution.</title>
        <authorList>
            <person name="Lang D."/>
            <person name="Ullrich K.K."/>
            <person name="Murat F."/>
            <person name="Fuchs J."/>
            <person name="Jenkins J."/>
            <person name="Haas F.B."/>
            <person name="Piednoel M."/>
            <person name="Gundlach H."/>
            <person name="Van Bel M."/>
            <person name="Meyberg R."/>
            <person name="Vives C."/>
            <person name="Morata J."/>
            <person name="Symeonidi A."/>
            <person name="Hiss M."/>
            <person name="Muchero W."/>
            <person name="Kamisugi Y."/>
            <person name="Saleh O."/>
            <person name="Blanc G."/>
            <person name="Decker E.L."/>
            <person name="van Gessel N."/>
            <person name="Grimwood J."/>
            <person name="Hayes R.D."/>
            <person name="Graham S.W."/>
            <person name="Gunter L.E."/>
            <person name="McDaniel S.F."/>
            <person name="Hoernstein S.N.W."/>
            <person name="Larsson A."/>
            <person name="Li F.W."/>
            <person name="Perroud P.F."/>
            <person name="Phillips J."/>
            <person name="Ranjan P."/>
            <person name="Rokshar D.S."/>
            <person name="Rothfels C.J."/>
            <person name="Schneider L."/>
            <person name="Shu S."/>
            <person name="Stevenson D.W."/>
            <person name="Thummler F."/>
            <person name="Tillich M."/>
            <person name="Villarreal Aguilar J.C."/>
            <person name="Widiez T."/>
            <person name="Wong G.K."/>
            <person name="Wymore A."/>
            <person name="Zhang Y."/>
            <person name="Zimmer A.D."/>
            <person name="Quatrano R.S."/>
            <person name="Mayer K.F.X."/>
            <person name="Goodstein D."/>
            <person name="Casacuberta J.M."/>
            <person name="Vandepoele K."/>
            <person name="Reski R."/>
            <person name="Cuming A.C."/>
            <person name="Tuskan G.A."/>
            <person name="Maumus F."/>
            <person name="Salse J."/>
            <person name="Schmutz J."/>
            <person name="Rensing S.A."/>
        </authorList>
    </citation>
    <scope>NUCLEOTIDE SEQUENCE [LARGE SCALE GENOMIC DNA]</scope>
    <source>
        <strain evidence="4 5">cv. Gransden 2004</strain>
    </source>
</reference>
<dbReference type="GO" id="GO:0004534">
    <property type="term" value="F:5'-3' RNA exonuclease activity"/>
    <property type="evidence" value="ECO:0000318"/>
    <property type="project" value="GO_Central"/>
</dbReference>
<dbReference type="STRING" id="3218.A0A2K1KEJ2"/>
<dbReference type="GO" id="GO:0035312">
    <property type="term" value="F:5'-3' DNA exonuclease activity"/>
    <property type="evidence" value="ECO:0000318"/>
    <property type="project" value="GO_Central"/>
</dbReference>
<dbReference type="GeneID" id="112283169"/>
<protein>
    <recommendedName>
        <fullName evidence="2">Polymerase/histidinol phosphatase N-terminal domain-containing protein</fullName>
    </recommendedName>
</protein>
<dbReference type="OrthoDB" id="16564at2759"/>
<feature type="compositionally biased region" description="Gly residues" evidence="1">
    <location>
        <begin position="1"/>
        <end position="12"/>
    </location>
</feature>
<dbReference type="InterPro" id="IPR052018">
    <property type="entry name" value="PHP_domain"/>
</dbReference>
<dbReference type="PANTHER" id="PTHR42924">
    <property type="entry name" value="EXONUCLEASE"/>
    <property type="match status" value="1"/>
</dbReference>
<dbReference type="FunCoup" id="A0A2K1KEJ2">
    <property type="interactions" value="35"/>
</dbReference>
<dbReference type="PaxDb" id="3218-PP1S180_52V6.1"/>
<evidence type="ECO:0000313" key="4">
    <source>
        <dbReference type="EnsemblPlants" id="Pp3c6_6030V3.1"/>
    </source>
</evidence>
<name>A0A2K1KEJ2_PHYPA</name>
<evidence type="ECO:0000259" key="2">
    <source>
        <dbReference type="SMART" id="SM00481"/>
    </source>
</evidence>
<feature type="domain" description="Polymerase/histidinol phosphatase N-terminal" evidence="2">
    <location>
        <begin position="55"/>
        <end position="120"/>
    </location>
</feature>
<dbReference type="SMART" id="SM00481">
    <property type="entry name" value="POLIIIAc"/>
    <property type="match status" value="1"/>
</dbReference>
<accession>A0A2K1KEJ2</accession>
<dbReference type="Gene3D" id="3.20.20.140">
    <property type="entry name" value="Metal-dependent hydrolases"/>
    <property type="match status" value="1"/>
</dbReference>
<sequence>MAGGSSRGGSGSSGKKKKKAKPLSKDPVRLAAAVLTLSKWASPKMPCLNLSLPKMDLHTHSTCSDGRLSPTDLVLRAHRNGVNVLALTDHDTMEGVPVALKVARDLGMRLIPGVEISAKFASTSQLQRGEEENVHILAYFSCCGPAHPEELEACLNKIREGRYTRAKRMVQKLKALNKPVKWESVLDIAGDGVAPCRPHVARALLEAGHVDTIGEAFTRFLRDSGPAYVAGAEQPAEEVVRLIHRTGGIAVLAHPWSLKNPSPLIDRLKDAGLDGMEVYRSGGKDPAWVTCAGNLLKVGGSDYHASGAVEETDVGGIALPAGTMLQFLTTAQPIWISALRVILEEFAQSDLETVLSASLSWKGDITIRKLEKEVLLILSPLLDGEEERALVQNEALRLGLSHSIVREQGFDCCAVSRQL</sequence>
<dbReference type="InterPro" id="IPR016195">
    <property type="entry name" value="Pol/histidinol_Pase-like"/>
</dbReference>
<keyword evidence="5" id="KW-1185">Reference proteome</keyword>
<dbReference type="Gramene" id="Pp3c6_6031V3.3">
    <property type="protein sequence ID" value="Pp3c6_6031V3.3"/>
    <property type="gene ID" value="Pp3c6_6031"/>
</dbReference>
<evidence type="ECO:0000256" key="1">
    <source>
        <dbReference type="SAM" id="MobiDB-lite"/>
    </source>
</evidence>
<dbReference type="Gene3D" id="1.10.150.650">
    <property type="match status" value="1"/>
</dbReference>
<dbReference type="AlphaFoldDB" id="A0A2K1KEJ2"/>
<dbReference type="Pfam" id="PF02811">
    <property type="entry name" value="PHP"/>
    <property type="match status" value="1"/>
</dbReference>